<organism evidence="4 5">
    <name type="scientific">Dielma fastidiosa</name>
    <dbReference type="NCBI Taxonomy" id="1034346"/>
    <lineage>
        <taxon>Bacteria</taxon>
        <taxon>Bacillati</taxon>
        <taxon>Bacillota</taxon>
        <taxon>Erysipelotrichia</taxon>
        <taxon>Erysipelotrichales</taxon>
        <taxon>Erysipelotrichaceae</taxon>
        <taxon>Dielma</taxon>
    </lineage>
</organism>
<dbReference type="NCBIfam" id="TIGR00254">
    <property type="entry name" value="GGDEF"/>
    <property type="match status" value="1"/>
</dbReference>
<dbReference type="SUPFAM" id="SSF55785">
    <property type="entry name" value="PYP-like sensor domain (PAS domain)"/>
    <property type="match status" value="1"/>
</dbReference>
<gene>
    <name evidence="4" type="ORF">DES51_11415</name>
</gene>
<dbReference type="Pfam" id="PF00563">
    <property type="entry name" value="EAL"/>
    <property type="match status" value="1"/>
</dbReference>
<dbReference type="InterPro" id="IPR029787">
    <property type="entry name" value="Nucleotide_cyclase"/>
</dbReference>
<dbReference type="PANTHER" id="PTHR33121:SF70">
    <property type="entry name" value="SIGNALING PROTEIN YKOW"/>
    <property type="match status" value="1"/>
</dbReference>
<reference evidence="4 5" key="1">
    <citation type="submission" date="2018-05" db="EMBL/GenBank/DDBJ databases">
        <title>Genomic Encyclopedia of Type Strains, Phase IV (KMG-IV): sequencing the most valuable type-strain genomes for metagenomic binning, comparative biology and taxonomic classification.</title>
        <authorList>
            <person name="Goeker M."/>
        </authorList>
    </citation>
    <scope>NUCLEOTIDE SEQUENCE [LARGE SCALE GENOMIC DNA]</scope>
    <source>
        <strain evidence="4 5">JC118</strain>
    </source>
</reference>
<name>A0A318KJQ6_9FIRM</name>
<dbReference type="AlphaFoldDB" id="A0A318KJQ6"/>
<dbReference type="OrthoDB" id="9805474at2"/>
<feature type="domain" description="PAC" evidence="1">
    <location>
        <begin position="670"/>
        <end position="722"/>
    </location>
</feature>
<dbReference type="Gene3D" id="3.30.450.20">
    <property type="entry name" value="PAS domain"/>
    <property type="match status" value="1"/>
</dbReference>
<dbReference type="SUPFAM" id="SSF55073">
    <property type="entry name" value="Nucleotide cyclase"/>
    <property type="match status" value="1"/>
</dbReference>
<dbReference type="Pfam" id="PF00990">
    <property type="entry name" value="GGDEF"/>
    <property type="match status" value="1"/>
</dbReference>
<evidence type="ECO:0000259" key="1">
    <source>
        <dbReference type="PROSITE" id="PS50113"/>
    </source>
</evidence>
<dbReference type="CDD" id="cd01948">
    <property type="entry name" value="EAL"/>
    <property type="match status" value="1"/>
</dbReference>
<dbReference type="PROSITE" id="PS50883">
    <property type="entry name" value="EAL"/>
    <property type="match status" value="1"/>
</dbReference>
<dbReference type="InterPro" id="IPR000160">
    <property type="entry name" value="GGDEF_dom"/>
</dbReference>
<feature type="domain" description="GGDEF" evidence="3">
    <location>
        <begin position="52"/>
        <end position="179"/>
    </location>
</feature>
<keyword evidence="5" id="KW-1185">Reference proteome</keyword>
<dbReference type="PANTHER" id="PTHR33121">
    <property type="entry name" value="CYCLIC DI-GMP PHOSPHODIESTERASE PDEF"/>
    <property type="match status" value="1"/>
</dbReference>
<dbReference type="SUPFAM" id="SSF141868">
    <property type="entry name" value="EAL domain-like"/>
    <property type="match status" value="1"/>
</dbReference>
<evidence type="ECO:0000259" key="2">
    <source>
        <dbReference type="PROSITE" id="PS50883"/>
    </source>
</evidence>
<evidence type="ECO:0000313" key="4">
    <source>
        <dbReference type="EMBL" id="PXX76161.1"/>
    </source>
</evidence>
<dbReference type="GO" id="GO:0071111">
    <property type="term" value="F:cyclic-guanylate-specific phosphodiesterase activity"/>
    <property type="evidence" value="ECO:0007669"/>
    <property type="project" value="InterPro"/>
</dbReference>
<dbReference type="PROSITE" id="PS50887">
    <property type="entry name" value="GGDEF"/>
    <property type="match status" value="1"/>
</dbReference>
<dbReference type="EMBL" id="QJKH01000014">
    <property type="protein sequence ID" value="PXX76161.1"/>
    <property type="molecule type" value="Genomic_DNA"/>
</dbReference>
<dbReference type="InterPro" id="IPR035919">
    <property type="entry name" value="EAL_sf"/>
</dbReference>
<dbReference type="InterPro" id="IPR043128">
    <property type="entry name" value="Rev_trsase/Diguanyl_cyclase"/>
</dbReference>
<dbReference type="InterPro" id="IPR050706">
    <property type="entry name" value="Cyclic-di-GMP_PDE-like"/>
</dbReference>
<sequence>MTSQNIESLEIQIKQLEEQLRFYRDYDSLTGVCNKHVFYETIQQILDAVPNEIFQIITVDIERFRLINDFYGTEQGDALLQYLAHQLQSELACENSCFSRIGSDVFAVFLPSKNGGEKAADKIVNICRNYPLNMEIIPAIGIYEITDRSIRASLMCDRSVMAGKSVKGNYVHHLAWYNDSMRNLLIEEQDLLNNVETSLANHEFEIYIQPKCNMKTGLIVGGEVLVRWNHPLKGLIPPTVFIPLFERNGFIKKLDAYVWEQAARWLHQRKQQGLSVLPLSVNVSRSDIFSMDVFAMIKALADKYELDAAWLEIEVTESAYSSRTDEIIQVISQLMNEGFTVSMDDFGSGYSSLNILKDININVLKLDMRFLDNNDRKSKDIVESVVHMAKWLDLKVIAEGVENREQVDFLLGIGCVYAQGFYYYRPMKLTAFEELIRDESKIDVRDHLNQKTLEDWQLNFKDLFHEDMMSEALLNNILGQVVLYSFDGQDIRVMKANEQYYNLMCEHDMMDFYKHDELPILEEDRPLMMAALLKANENGDKGSEVIVRRYSSKGVLWVKIRLFYLSEINNKDIYYASVSDVSDYMETIEELKLAEKRFYLTMESGRDTIFELDIATRTAYYAKHTQDDFGLSDCVVNAPEGFIEQGSVCEGYEDDFIQMYQDIYDGKDQASCTIQAHMGDDSIVWNHITLTAVKDENGKSVKAVGLIQNVTKEKEMEMRKKQSQQTMKVNSAG</sequence>
<feature type="domain" description="EAL" evidence="2">
    <location>
        <begin position="188"/>
        <end position="440"/>
    </location>
</feature>
<dbReference type="InterPro" id="IPR035965">
    <property type="entry name" value="PAS-like_dom_sf"/>
</dbReference>
<evidence type="ECO:0000259" key="3">
    <source>
        <dbReference type="PROSITE" id="PS50887"/>
    </source>
</evidence>
<proteinExistence type="predicted"/>
<dbReference type="CDD" id="cd01949">
    <property type="entry name" value="GGDEF"/>
    <property type="match status" value="1"/>
</dbReference>
<dbReference type="STRING" id="1034346.GCA_000313565_01800"/>
<dbReference type="SMART" id="SM00267">
    <property type="entry name" value="GGDEF"/>
    <property type="match status" value="1"/>
</dbReference>
<evidence type="ECO:0000313" key="5">
    <source>
        <dbReference type="Proteomes" id="UP000247612"/>
    </source>
</evidence>
<dbReference type="RefSeq" id="WP_022938104.1">
    <property type="nucleotide sequence ID" value="NZ_CABKRQ010000004.1"/>
</dbReference>
<dbReference type="PROSITE" id="PS50113">
    <property type="entry name" value="PAC"/>
    <property type="match status" value="1"/>
</dbReference>
<dbReference type="InterPro" id="IPR001633">
    <property type="entry name" value="EAL_dom"/>
</dbReference>
<dbReference type="Proteomes" id="UP000247612">
    <property type="component" value="Unassembled WGS sequence"/>
</dbReference>
<dbReference type="Gene3D" id="3.30.70.270">
    <property type="match status" value="1"/>
</dbReference>
<accession>A0A318KJQ6</accession>
<dbReference type="SMART" id="SM00052">
    <property type="entry name" value="EAL"/>
    <property type="match status" value="1"/>
</dbReference>
<protein>
    <submittedName>
        <fullName evidence="4">Diguanylate cyclase (GGDEF)-like protein</fullName>
    </submittedName>
</protein>
<dbReference type="Gene3D" id="3.20.20.450">
    <property type="entry name" value="EAL domain"/>
    <property type="match status" value="1"/>
</dbReference>
<comment type="caution">
    <text evidence="4">The sequence shown here is derived from an EMBL/GenBank/DDBJ whole genome shotgun (WGS) entry which is preliminary data.</text>
</comment>
<dbReference type="InterPro" id="IPR000700">
    <property type="entry name" value="PAS-assoc_C"/>
</dbReference>